<keyword evidence="21" id="KW-1185">Reference proteome</keyword>
<evidence type="ECO:0000313" key="20">
    <source>
        <dbReference type="EMBL" id="CAH1795050.1"/>
    </source>
</evidence>
<keyword evidence="3 11" id="KW-0245">EGF-like domain</keyword>
<dbReference type="InterPro" id="IPR016186">
    <property type="entry name" value="C-type_lectin-like/link_sf"/>
</dbReference>
<evidence type="ECO:0000256" key="10">
    <source>
        <dbReference type="PROSITE-ProRule" id="PRU00059"/>
    </source>
</evidence>
<keyword evidence="4" id="KW-0812">Transmembrane</keyword>
<evidence type="ECO:0000259" key="19">
    <source>
        <dbReference type="PROSITE" id="PS50923"/>
    </source>
</evidence>
<dbReference type="SMART" id="SM00179">
    <property type="entry name" value="EGF_CA"/>
    <property type="match status" value="2"/>
</dbReference>
<dbReference type="PROSITE" id="PS50923">
    <property type="entry name" value="SUSHI"/>
    <property type="match status" value="7"/>
</dbReference>
<keyword evidence="7" id="KW-1133">Transmembrane helix</keyword>
<feature type="compositionally biased region" description="Gly residues" evidence="14">
    <location>
        <begin position="1336"/>
        <end position="1352"/>
    </location>
</feature>
<dbReference type="OrthoDB" id="6287073at2759"/>
<dbReference type="Gene3D" id="2.60.120.290">
    <property type="entry name" value="Spermadhesin, CUB domain"/>
    <property type="match status" value="3"/>
</dbReference>
<evidence type="ECO:0000259" key="16">
    <source>
        <dbReference type="PROSITE" id="PS01180"/>
    </source>
</evidence>
<dbReference type="InterPro" id="IPR035914">
    <property type="entry name" value="Sperma_CUB_dom_sf"/>
</dbReference>
<dbReference type="EMBL" id="CAIIXF020000009">
    <property type="protein sequence ID" value="CAH1795050.1"/>
    <property type="molecule type" value="Genomic_DNA"/>
</dbReference>
<dbReference type="PROSITE" id="PS01180">
    <property type="entry name" value="CUB"/>
    <property type="match status" value="3"/>
</dbReference>
<feature type="domain" description="Sushi" evidence="19">
    <location>
        <begin position="1051"/>
        <end position="1108"/>
    </location>
</feature>
<feature type="domain" description="C-type lectin" evidence="18">
    <location>
        <begin position="51"/>
        <end position="207"/>
    </location>
</feature>
<feature type="disulfide bond" evidence="13">
    <location>
        <begin position="954"/>
        <end position="981"/>
    </location>
</feature>
<dbReference type="SMART" id="SM00042">
    <property type="entry name" value="CUB"/>
    <property type="match status" value="3"/>
</dbReference>
<dbReference type="Pfam" id="PF00084">
    <property type="entry name" value="Sushi"/>
    <property type="match status" value="8"/>
</dbReference>
<dbReference type="InterPro" id="IPR001304">
    <property type="entry name" value="C-type_lectin-like"/>
</dbReference>
<evidence type="ECO:0000256" key="6">
    <source>
        <dbReference type="ARBA" id="ARBA00022737"/>
    </source>
</evidence>
<feature type="domain" description="Sushi" evidence="19">
    <location>
        <begin position="767"/>
        <end position="823"/>
    </location>
</feature>
<dbReference type="SUPFAM" id="SSF49854">
    <property type="entry name" value="Spermadhesin, CUB domain"/>
    <property type="match status" value="3"/>
</dbReference>
<keyword evidence="8 13" id="KW-1015">Disulfide bond</keyword>
<dbReference type="Pfam" id="PF00431">
    <property type="entry name" value="CUB"/>
    <property type="match status" value="3"/>
</dbReference>
<dbReference type="InterPro" id="IPR000742">
    <property type="entry name" value="EGF"/>
</dbReference>
<comment type="caution">
    <text evidence="20">The sequence shown here is derived from an EMBL/GenBank/DDBJ whole genome shotgun (WGS) entry which is preliminary data.</text>
</comment>
<evidence type="ECO:0000313" key="21">
    <source>
        <dbReference type="Proteomes" id="UP000749559"/>
    </source>
</evidence>
<protein>
    <submittedName>
        <fullName evidence="20">Uncharacterized protein</fullName>
    </submittedName>
</protein>
<dbReference type="Pfam" id="PF00059">
    <property type="entry name" value="Lectin_C"/>
    <property type="match status" value="1"/>
</dbReference>
<evidence type="ECO:0000256" key="5">
    <source>
        <dbReference type="ARBA" id="ARBA00022729"/>
    </source>
</evidence>
<dbReference type="FunFam" id="2.60.120.290:FF:000013">
    <property type="entry name" value="Membrane frizzled-related protein"/>
    <property type="match status" value="1"/>
</dbReference>
<dbReference type="InterPro" id="IPR035976">
    <property type="entry name" value="Sushi/SCR/CCP_sf"/>
</dbReference>
<dbReference type="InterPro" id="IPR000152">
    <property type="entry name" value="EGF-type_Asp/Asn_hydroxyl_site"/>
</dbReference>
<dbReference type="CDD" id="cd00054">
    <property type="entry name" value="EGF_CA"/>
    <property type="match status" value="2"/>
</dbReference>
<evidence type="ECO:0000256" key="1">
    <source>
        <dbReference type="ARBA" id="ARBA00004613"/>
    </source>
</evidence>
<dbReference type="PROSITE" id="PS01187">
    <property type="entry name" value="EGF_CA"/>
    <property type="match status" value="1"/>
</dbReference>
<dbReference type="InterPro" id="IPR018097">
    <property type="entry name" value="EGF_Ca-bd_CS"/>
</dbReference>
<feature type="region of interest" description="Disordered" evidence="14">
    <location>
        <begin position="1330"/>
        <end position="1352"/>
    </location>
</feature>
<dbReference type="Pfam" id="PF00057">
    <property type="entry name" value="Ldl_recept_a"/>
    <property type="match status" value="1"/>
</dbReference>
<dbReference type="Proteomes" id="UP000749559">
    <property type="component" value="Unassembled WGS sequence"/>
</dbReference>
<dbReference type="GO" id="GO:0005509">
    <property type="term" value="F:calcium ion binding"/>
    <property type="evidence" value="ECO:0007669"/>
    <property type="project" value="InterPro"/>
</dbReference>
<keyword evidence="9" id="KW-0325">Glycoprotein</keyword>
<dbReference type="SMART" id="SM00192">
    <property type="entry name" value="LDLa"/>
    <property type="match status" value="1"/>
</dbReference>
<feature type="domain" description="Sushi" evidence="19">
    <location>
        <begin position="919"/>
        <end position="983"/>
    </location>
</feature>
<evidence type="ECO:0000256" key="7">
    <source>
        <dbReference type="ARBA" id="ARBA00022989"/>
    </source>
</evidence>
<dbReference type="Gene3D" id="3.10.100.10">
    <property type="entry name" value="Mannose-Binding Protein A, subunit A"/>
    <property type="match status" value="1"/>
</dbReference>
<dbReference type="CDD" id="cd00112">
    <property type="entry name" value="LDLa"/>
    <property type="match status" value="1"/>
</dbReference>
<evidence type="ECO:0000256" key="15">
    <source>
        <dbReference type="SAM" id="SignalP"/>
    </source>
</evidence>
<evidence type="ECO:0000256" key="13">
    <source>
        <dbReference type="PROSITE-ProRule" id="PRU00302"/>
    </source>
</evidence>
<feature type="signal peptide" evidence="15">
    <location>
        <begin position="1"/>
        <end position="24"/>
    </location>
</feature>
<feature type="domain" description="CUB" evidence="16">
    <location>
        <begin position="477"/>
        <end position="588"/>
    </location>
</feature>
<dbReference type="PANTHER" id="PTHR45656">
    <property type="entry name" value="PROTEIN CBR-CLEC-78"/>
    <property type="match status" value="1"/>
</dbReference>
<dbReference type="CDD" id="cd00041">
    <property type="entry name" value="CUB"/>
    <property type="match status" value="3"/>
</dbReference>
<evidence type="ECO:0000256" key="8">
    <source>
        <dbReference type="ARBA" id="ARBA00023157"/>
    </source>
</evidence>
<keyword evidence="2" id="KW-0964">Secreted</keyword>
<evidence type="ECO:0000256" key="14">
    <source>
        <dbReference type="SAM" id="MobiDB-lite"/>
    </source>
</evidence>
<keyword evidence="7" id="KW-0472">Membrane</keyword>
<gene>
    <name evidence="20" type="ORF">OFUS_LOCUS19643</name>
</gene>
<reference evidence="20" key="1">
    <citation type="submission" date="2022-03" db="EMBL/GenBank/DDBJ databases">
        <authorList>
            <person name="Martin C."/>
        </authorList>
    </citation>
    <scope>NUCLEOTIDE SEQUENCE</scope>
</reference>
<feature type="chain" id="PRO_5035914449" evidence="15">
    <location>
        <begin position="25"/>
        <end position="1352"/>
    </location>
</feature>
<dbReference type="SUPFAM" id="SSF57424">
    <property type="entry name" value="LDL receptor-like module"/>
    <property type="match status" value="1"/>
</dbReference>
<dbReference type="PROSITE" id="PS50068">
    <property type="entry name" value="LDLRA_2"/>
    <property type="match status" value="1"/>
</dbReference>
<proteinExistence type="predicted"/>
<feature type="disulfide bond" evidence="10">
    <location>
        <begin position="477"/>
        <end position="504"/>
    </location>
</feature>
<dbReference type="InterPro" id="IPR001881">
    <property type="entry name" value="EGF-like_Ca-bd_dom"/>
</dbReference>
<feature type="disulfide bond" evidence="13">
    <location>
        <begin position="1079"/>
        <end position="1106"/>
    </location>
</feature>
<accession>A0A8S4PMJ1</accession>
<dbReference type="InterPro" id="IPR036055">
    <property type="entry name" value="LDL_receptor-like_sf"/>
</dbReference>
<dbReference type="InterPro" id="IPR000436">
    <property type="entry name" value="Sushi_SCR_CCP_dom"/>
</dbReference>
<feature type="domain" description="Sushi" evidence="19">
    <location>
        <begin position="587"/>
        <end position="651"/>
    </location>
</feature>
<evidence type="ECO:0000256" key="9">
    <source>
        <dbReference type="ARBA" id="ARBA00023180"/>
    </source>
</evidence>
<feature type="domain" description="Sushi" evidence="19">
    <location>
        <begin position="709"/>
        <end position="766"/>
    </location>
</feature>
<feature type="domain" description="Sushi" evidence="19">
    <location>
        <begin position="984"/>
        <end position="1050"/>
    </location>
</feature>
<dbReference type="CDD" id="cd00033">
    <property type="entry name" value="CCP"/>
    <property type="match status" value="7"/>
</dbReference>
<dbReference type="Gene3D" id="4.10.400.10">
    <property type="entry name" value="Low-density Lipoprotein Receptor"/>
    <property type="match status" value="1"/>
</dbReference>
<evidence type="ECO:0000259" key="17">
    <source>
        <dbReference type="PROSITE" id="PS50026"/>
    </source>
</evidence>
<dbReference type="InterPro" id="IPR000859">
    <property type="entry name" value="CUB_dom"/>
</dbReference>
<feature type="disulfide bond" evidence="12">
    <location>
        <begin position="231"/>
        <end position="246"/>
    </location>
</feature>
<dbReference type="SUPFAM" id="SSF57535">
    <property type="entry name" value="Complement control module/SCR domain"/>
    <property type="match status" value="7"/>
</dbReference>
<dbReference type="PANTHER" id="PTHR45656:SF4">
    <property type="entry name" value="PROTEIN CBR-CLEC-78"/>
    <property type="match status" value="1"/>
</dbReference>
<comment type="subcellular location">
    <subcellularLocation>
        <location evidence="1">Secreted</location>
    </subcellularLocation>
</comment>
<name>A0A8S4PMJ1_OWEFU</name>
<dbReference type="Gene3D" id="2.10.25.10">
    <property type="entry name" value="Laminin"/>
    <property type="match status" value="2"/>
</dbReference>
<dbReference type="SMART" id="SM00032">
    <property type="entry name" value="CCP"/>
    <property type="match status" value="8"/>
</dbReference>
<dbReference type="SMART" id="SM00034">
    <property type="entry name" value="CLECT"/>
    <property type="match status" value="1"/>
</dbReference>
<dbReference type="Gene3D" id="2.10.70.10">
    <property type="entry name" value="Complement Module, domain 1"/>
    <property type="match status" value="8"/>
</dbReference>
<dbReference type="PROSITE" id="PS01209">
    <property type="entry name" value="LDLRA_1"/>
    <property type="match status" value="1"/>
</dbReference>
<dbReference type="FunFam" id="2.10.25.10:FF:000014">
    <property type="entry name" value="Latent-transforming growth factor beta-binding protein 3"/>
    <property type="match status" value="1"/>
</dbReference>
<dbReference type="GO" id="GO:0005576">
    <property type="term" value="C:extracellular region"/>
    <property type="evidence" value="ECO:0007669"/>
    <property type="project" value="UniProtKB-SubCell"/>
</dbReference>
<dbReference type="Pfam" id="PF07645">
    <property type="entry name" value="EGF_CA"/>
    <property type="match status" value="2"/>
</dbReference>
<dbReference type="InterPro" id="IPR002172">
    <property type="entry name" value="LDrepeatLR_classA_rpt"/>
</dbReference>
<dbReference type="PROSITE" id="PS50041">
    <property type="entry name" value="C_TYPE_LECTIN_2"/>
    <property type="match status" value="1"/>
</dbReference>
<dbReference type="InterPro" id="IPR051277">
    <property type="entry name" value="SEZ6_CSMD_C4BPB_Regulators"/>
</dbReference>
<dbReference type="InterPro" id="IPR023415">
    <property type="entry name" value="LDLR_class-A_CS"/>
</dbReference>
<evidence type="ECO:0000256" key="11">
    <source>
        <dbReference type="PROSITE-ProRule" id="PRU00076"/>
    </source>
</evidence>
<dbReference type="SUPFAM" id="SSF56436">
    <property type="entry name" value="C-type lectin-like"/>
    <property type="match status" value="1"/>
</dbReference>
<dbReference type="PROSITE" id="PS50026">
    <property type="entry name" value="EGF_3"/>
    <property type="match status" value="1"/>
</dbReference>
<dbReference type="CDD" id="cd00037">
    <property type="entry name" value="CLECT"/>
    <property type="match status" value="1"/>
</dbReference>
<feature type="disulfide bond" evidence="13">
    <location>
        <begin position="737"/>
        <end position="764"/>
    </location>
</feature>
<evidence type="ECO:0000256" key="3">
    <source>
        <dbReference type="ARBA" id="ARBA00022536"/>
    </source>
</evidence>
<comment type="caution">
    <text evidence="11">Lacks conserved residue(s) required for the propagation of feature annotation.</text>
</comment>
<feature type="domain" description="CUB" evidence="16">
    <location>
        <begin position="365"/>
        <end position="476"/>
    </location>
</feature>
<keyword evidence="6" id="KW-0677">Repeat</keyword>
<dbReference type="SUPFAM" id="SSF57184">
    <property type="entry name" value="Growth factor receptor domain"/>
    <property type="match status" value="1"/>
</dbReference>
<feature type="domain" description="CUB" evidence="16">
    <location>
        <begin position="250"/>
        <end position="360"/>
    </location>
</feature>
<organism evidence="20 21">
    <name type="scientific">Owenia fusiformis</name>
    <name type="common">Polychaete worm</name>
    <dbReference type="NCBI Taxonomy" id="6347"/>
    <lineage>
        <taxon>Eukaryota</taxon>
        <taxon>Metazoa</taxon>
        <taxon>Spiralia</taxon>
        <taxon>Lophotrochozoa</taxon>
        <taxon>Annelida</taxon>
        <taxon>Polychaeta</taxon>
        <taxon>Sedentaria</taxon>
        <taxon>Canalipalpata</taxon>
        <taxon>Sabellida</taxon>
        <taxon>Oweniida</taxon>
        <taxon>Oweniidae</taxon>
        <taxon>Owenia</taxon>
    </lineage>
</organism>
<evidence type="ECO:0000256" key="2">
    <source>
        <dbReference type="ARBA" id="ARBA00022525"/>
    </source>
</evidence>
<evidence type="ECO:0000256" key="12">
    <source>
        <dbReference type="PROSITE-ProRule" id="PRU00124"/>
    </source>
</evidence>
<keyword evidence="13" id="KW-0768">Sushi</keyword>
<sequence>MEGPGWGLRCVCIFLLTFVYQSQCQDVQYTFDLDFYNGQSFFKCPDGWDTRANKCFKVFNTSISWEQARETCVRYGSTLVTINDKNKNLFVGTGVLDFFRQLSTTIEGKTESEVNNLLSSFWSGFNCENNSTGCTWQTGETASVYDGFWMTGQPDLATGKCVDINMQYGANFSWSDTVGGVDTGVEISKEFRWSFTECEEQKFFVCETTACLEGQFRCLDGKKCLAASWVCDGFQDCDDRSDEINCATSCGGKQEGLQGTIESPNYPNPYEPYADCEWIIEAPLGYKVQLTFTDMETEPYFDSVSVYDIRGSLDNREKIGQYWGQQIPIVGLSASNLLQVKFTSDHADNRRGFRATWVAVQPDGCGGRLTAVSEKRHVTSPGYPANYPDSTECIWNIEETTRTDIITVQFSDFLTEHPHDFVRLRDGNGPASAEFNKYTGSQVPPVHMSTTPDMYMKFASDYAYNYRGFNATYWKGCDVSIIDAWGKIESPAYKVNNYPNSKDCSWTVSHPQGRALTVIWDPLFTTEKNFDVVQVYVNGNEQTGTLASTHSGTQIPSDFRTFNGQFFIRFTTDSKINKRGWGAAFSFDCPFINVPSNGFIDTNTTYFNTLVTFSCMEGWKISGDPTDVARTQRRCIQNGVWYPEVFPVCERIMCDDPPVLVNGQVFNVTSREYGGEVFYACSVGYKIIGNSISTCGNNGWSAAPTCELIMCPTPVAPSNGQVIGTDSSYGSQVTYTCNFGYQIDGARSAFCTESGLWSNPMPNCNRVRCPAPSSTPNGVVNRPGPYLYQDSITIICNSGYEEVTGQITCTGFGNWTGSLACRDINECNVMAGTCGIHTCVNTPGAYRCDCLPGYRNTNPTACEDINECQVQNGGCDQVCKNLIGSFECSCQEGYELFTGASQGLVTTNGLIVGKSCVAVTCPLLPLLTNGQVFYNSAPNDDGMFIFDTRASFLCNRGFTVNGPSMAVCRKDGTWTNSLPMCARAVCPALGGIMNGRITISDNLYYGSVATYSCDLGYNLIGTKTRECDWSNEVVLGLQYAWSGSEPRCQIADCGGVPPISNGAVTQTGTVFNSTITYRCYTGFELVGASVRTCEANGQWSDTSPVCTGMRCPDPGAPVFGSVVGGSRNGFEVGASVQFQCDKPGYEITNPNPIFCVVDEKESDCGLGLSVVAIGGRYATQSAPPDNALCKTYYSLQVVSLLQAIKPALDSFVCTSPNVELDVDSGADIYYEGNVIVATARIRVSAATSAATYEDIQDCGSALLVTLTDPSYLAMFPDLLQIEASGTCIGGVLNPQQLTNDGRIYTCPEDYTLGPDNRCCPSFATTVAPISTTTEEGSGGSGGSGASGSGEEV</sequence>
<dbReference type="PROSITE" id="PS00010">
    <property type="entry name" value="ASX_HYDROXYL"/>
    <property type="match status" value="1"/>
</dbReference>
<dbReference type="InterPro" id="IPR009030">
    <property type="entry name" value="Growth_fac_rcpt_cys_sf"/>
</dbReference>
<evidence type="ECO:0000259" key="18">
    <source>
        <dbReference type="PROSITE" id="PS50041"/>
    </source>
</evidence>
<dbReference type="InterPro" id="IPR016187">
    <property type="entry name" value="CTDL_fold"/>
</dbReference>
<evidence type="ECO:0000256" key="4">
    <source>
        <dbReference type="ARBA" id="ARBA00022692"/>
    </source>
</evidence>
<feature type="domain" description="EGF-like" evidence="17">
    <location>
        <begin position="823"/>
        <end position="860"/>
    </location>
</feature>
<dbReference type="InterPro" id="IPR049883">
    <property type="entry name" value="NOTCH1_EGF-like"/>
</dbReference>
<keyword evidence="5 15" id="KW-0732">Signal</keyword>
<feature type="non-terminal residue" evidence="20">
    <location>
        <position position="1352"/>
    </location>
</feature>
<feature type="domain" description="Sushi" evidence="19">
    <location>
        <begin position="652"/>
        <end position="708"/>
    </location>
</feature>
<dbReference type="SMART" id="SM00181">
    <property type="entry name" value="EGF"/>
    <property type="match status" value="2"/>
</dbReference>